<protein>
    <submittedName>
        <fullName evidence="1">Uncharacterized protein</fullName>
    </submittedName>
</protein>
<dbReference type="PANTHER" id="PTHR40036:SF1">
    <property type="entry name" value="MACROCIN O-METHYLTRANSFERASE"/>
    <property type="match status" value="1"/>
</dbReference>
<accession>A0A0J9C4I9</accession>
<dbReference type="PATRIC" id="fig|742734.4.peg.2126"/>
<gene>
    <name evidence="1" type="ORF">HMPREF9470_01983</name>
</gene>
<evidence type="ECO:0000313" key="1">
    <source>
        <dbReference type="EMBL" id="KMW19968.1"/>
    </source>
</evidence>
<dbReference type="RefSeq" id="WP_048929763.1">
    <property type="nucleotide sequence ID" value="NZ_KQ235877.1"/>
</dbReference>
<dbReference type="Proteomes" id="UP000037392">
    <property type="component" value="Unassembled WGS sequence"/>
</dbReference>
<organism evidence="1 2">
    <name type="scientific">[Clostridium] citroniae WAL-19142</name>
    <dbReference type="NCBI Taxonomy" id="742734"/>
    <lineage>
        <taxon>Bacteria</taxon>
        <taxon>Bacillati</taxon>
        <taxon>Bacillota</taxon>
        <taxon>Clostridia</taxon>
        <taxon>Lachnospirales</taxon>
        <taxon>Lachnospiraceae</taxon>
        <taxon>Enterocloster</taxon>
    </lineage>
</organism>
<reference evidence="1 2" key="1">
    <citation type="submission" date="2011-04" db="EMBL/GenBank/DDBJ databases">
        <title>The Genome Sequence of Clostridium citroniae WAL-19142.</title>
        <authorList>
            <consortium name="The Broad Institute Genome Sequencing Platform"/>
            <person name="Earl A."/>
            <person name="Ward D."/>
            <person name="Feldgarden M."/>
            <person name="Gevers D."/>
            <person name="Warren Y.A."/>
            <person name="Tyrrell K.L."/>
            <person name="Citron D.M."/>
            <person name="Goldstein E.J."/>
            <person name="Daigneault M."/>
            <person name="Allen-Vercoe E."/>
            <person name="Young S.K."/>
            <person name="Zeng Q."/>
            <person name="Gargeya S."/>
            <person name="Fitzgerald M."/>
            <person name="Haas B."/>
            <person name="Abouelleil A."/>
            <person name="Alvarado L."/>
            <person name="Arachchi H.M."/>
            <person name="Berlin A."/>
            <person name="Brown A."/>
            <person name="Chapman S.B."/>
            <person name="Chen Z."/>
            <person name="Dunbar C."/>
            <person name="Freedman E."/>
            <person name="Gearin G."/>
            <person name="Gellesch M."/>
            <person name="Goldberg J."/>
            <person name="Griggs A."/>
            <person name="Gujja S."/>
            <person name="Heilman E.R."/>
            <person name="Heiman D."/>
            <person name="Howarth C."/>
            <person name="Larson L."/>
            <person name="Lui A."/>
            <person name="MacDonald P.J."/>
            <person name="Mehta T."/>
            <person name="Montmayeur A."/>
            <person name="Murphy C."/>
            <person name="Neiman D."/>
            <person name="Pearson M."/>
            <person name="Priest M."/>
            <person name="Roberts A."/>
            <person name="Saif S."/>
            <person name="Shea T."/>
            <person name="Shenoy N."/>
            <person name="Sisk P."/>
            <person name="Stolte C."/>
            <person name="Sykes S."/>
            <person name="White J."/>
            <person name="Yandava C."/>
            <person name="Wortman J."/>
            <person name="Nusbaum C."/>
            <person name="Birren B."/>
        </authorList>
    </citation>
    <scope>NUCLEOTIDE SEQUENCE [LARGE SCALE GENOMIC DNA]</scope>
    <source>
        <strain evidence="1 2">WAL-19142</strain>
    </source>
</reference>
<dbReference type="Gene3D" id="3.40.50.150">
    <property type="entry name" value="Vaccinia Virus protein VP39"/>
    <property type="match status" value="1"/>
</dbReference>
<proteinExistence type="predicted"/>
<dbReference type="AlphaFoldDB" id="A0A0J9C4I9"/>
<sequence>MKTVIILGAGQFGRGISRLLNTEYMELVGFGDNDPSLYHLNKTEKQERGFPADVPILSVDQAVRLEPDYIITGVTDPARSGQLKSQAVHSGFHGEFILLRDLYEQFDIRSATLKQLAKRLHCQKIPGHIAELGVYKGDTAWKLNALFPDRRLYLFDTFEGFDPRDIEKEEALGCSRARKGEFSDTSETAVLNRLPFPQNAVIRKGYFPGTAQGLEDENYALVSLDADLYAPLLSGLEYFYPRLSPGGMILLHDYNNERFQGARQAVEDYEKCRHPLVLVPLCDLHGSAVIVRP</sequence>
<dbReference type="InterPro" id="IPR029063">
    <property type="entry name" value="SAM-dependent_MTases_sf"/>
</dbReference>
<dbReference type="PANTHER" id="PTHR40036">
    <property type="entry name" value="MACROCIN O-METHYLTRANSFERASE"/>
    <property type="match status" value="1"/>
</dbReference>
<name>A0A0J9C4I9_9FIRM</name>
<dbReference type="InterPro" id="IPR008884">
    <property type="entry name" value="TylF_MeTrfase"/>
</dbReference>
<dbReference type="EMBL" id="ADLK01000019">
    <property type="protein sequence ID" value="KMW19968.1"/>
    <property type="molecule type" value="Genomic_DNA"/>
</dbReference>
<comment type="caution">
    <text evidence="1">The sequence shown here is derived from an EMBL/GenBank/DDBJ whole genome shotgun (WGS) entry which is preliminary data.</text>
</comment>
<evidence type="ECO:0000313" key="2">
    <source>
        <dbReference type="Proteomes" id="UP000037392"/>
    </source>
</evidence>
<dbReference type="SUPFAM" id="SSF53335">
    <property type="entry name" value="S-adenosyl-L-methionine-dependent methyltransferases"/>
    <property type="match status" value="1"/>
</dbReference>
<dbReference type="OrthoDB" id="149130at2"/>
<dbReference type="Pfam" id="PF05711">
    <property type="entry name" value="TylF"/>
    <property type="match status" value="1"/>
</dbReference>
<dbReference type="GeneID" id="93162083"/>